<dbReference type="Gene3D" id="3.40.50.150">
    <property type="entry name" value="Vaccinia Virus protein VP39"/>
    <property type="match status" value="1"/>
</dbReference>
<reference evidence="1 2" key="1">
    <citation type="submission" date="2023-08" db="EMBL/GenBank/DDBJ databases">
        <title>Annotated Genome Sequence of Vanrija albida AlHP1.</title>
        <authorList>
            <person name="Herzog R."/>
        </authorList>
    </citation>
    <scope>NUCLEOTIDE SEQUENCE [LARGE SCALE GENOMIC DNA]</scope>
    <source>
        <strain evidence="1 2">AlHP1</strain>
    </source>
</reference>
<dbReference type="SUPFAM" id="SSF53335">
    <property type="entry name" value="S-adenosyl-L-methionine-dependent methyltransferases"/>
    <property type="match status" value="1"/>
</dbReference>
<keyword evidence="2" id="KW-1185">Reference proteome</keyword>
<evidence type="ECO:0008006" key="3">
    <source>
        <dbReference type="Google" id="ProtNLM"/>
    </source>
</evidence>
<dbReference type="Pfam" id="PF10294">
    <property type="entry name" value="Methyltransf_16"/>
    <property type="match status" value="1"/>
</dbReference>
<proteinExistence type="predicted"/>
<comment type="caution">
    <text evidence="1">The sequence shown here is derived from an EMBL/GenBank/DDBJ whole genome shotgun (WGS) entry which is preliminary data.</text>
</comment>
<accession>A0ABR3Q1W6</accession>
<sequence length="303" mass="31752">MAAATLTQAHAPAQPAKPPHAVLVDVQPASAVTSTAPSIAESDSEDVSDIFDTGIFALFAIPPIGFSTASPDDPYTYTPPAGAATRAPVKVWLPQPPAALHTALQANNLWLAGVFLADRICTGELALAGRTVVELGSGAGLPSIVAARDSGAAKVVCSDYDAPEVISAIRRNFEACGAGPDRWAVLGHSWGTDPAPLLAHAPGGFDELILADTLWQTDYHPILLDSVLALLGPSGVVHVAAGLHTGRGPHERFLALAAQRGLRAQLETEVQWLPDGEWGPHAPNTDGLEEERGVVMYYTLHRQ</sequence>
<dbReference type="InterPro" id="IPR019410">
    <property type="entry name" value="Methyltransf_16"/>
</dbReference>
<evidence type="ECO:0000313" key="1">
    <source>
        <dbReference type="EMBL" id="KAL1408720.1"/>
    </source>
</evidence>
<protein>
    <recommendedName>
        <fullName evidence="3">Nicotinamide N-methyltransferase</fullName>
    </recommendedName>
</protein>
<evidence type="ECO:0000313" key="2">
    <source>
        <dbReference type="Proteomes" id="UP001565368"/>
    </source>
</evidence>
<dbReference type="GeneID" id="95986576"/>
<dbReference type="RefSeq" id="XP_069208664.1">
    <property type="nucleotide sequence ID" value="XM_069354022.1"/>
</dbReference>
<gene>
    <name evidence="1" type="ORF">Q8F55_005533</name>
</gene>
<name>A0ABR3Q1W6_9TREE</name>
<dbReference type="Proteomes" id="UP001565368">
    <property type="component" value="Unassembled WGS sequence"/>
</dbReference>
<dbReference type="CDD" id="cd02440">
    <property type="entry name" value="AdoMet_MTases"/>
    <property type="match status" value="1"/>
</dbReference>
<dbReference type="PANTHER" id="PTHR14614:SF104">
    <property type="entry name" value="N-METHYLTRANSFERASE, PUTATIVE (AFU_ORTHOLOGUE AFUA_1G17750)-RELATED"/>
    <property type="match status" value="1"/>
</dbReference>
<dbReference type="InterPro" id="IPR029063">
    <property type="entry name" value="SAM-dependent_MTases_sf"/>
</dbReference>
<dbReference type="EMBL" id="JBBXJM010000004">
    <property type="protein sequence ID" value="KAL1408720.1"/>
    <property type="molecule type" value="Genomic_DNA"/>
</dbReference>
<dbReference type="PANTHER" id="PTHR14614">
    <property type="entry name" value="HEPATOCELLULAR CARCINOMA-ASSOCIATED ANTIGEN"/>
    <property type="match status" value="1"/>
</dbReference>
<organism evidence="1 2">
    <name type="scientific">Vanrija albida</name>
    <dbReference type="NCBI Taxonomy" id="181172"/>
    <lineage>
        <taxon>Eukaryota</taxon>
        <taxon>Fungi</taxon>
        <taxon>Dikarya</taxon>
        <taxon>Basidiomycota</taxon>
        <taxon>Agaricomycotina</taxon>
        <taxon>Tremellomycetes</taxon>
        <taxon>Trichosporonales</taxon>
        <taxon>Trichosporonaceae</taxon>
        <taxon>Vanrija</taxon>
    </lineage>
</organism>